<evidence type="ECO:0000313" key="1">
    <source>
        <dbReference type="EMBL" id="MEA5520445.1"/>
    </source>
</evidence>
<gene>
    <name evidence="1" type="ORF">VB854_15965</name>
</gene>
<dbReference type="EMBL" id="JAYGHT010000081">
    <property type="protein sequence ID" value="MEA5520445.1"/>
    <property type="molecule type" value="Genomic_DNA"/>
</dbReference>
<protein>
    <submittedName>
        <fullName evidence="1">Uncharacterized protein</fullName>
    </submittedName>
</protein>
<dbReference type="RefSeq" id="WP_323306881.1">
    <property type="nucleotide sequence ID" value="NZ_JAYGHT010000081.1"/>
</dbReference>
<feature type="non-terminal residue" evidence="1">
    <location>
        <position position="1"/>
    </location>
</feature>
<evidence type="ECO:0000313" key="2">
    <source>
        <dbReference type="Proteomes" id="UP001301728"/>
    </source>
</evidence>
<keyword evidence="2" id="KW-1185">Reference proteome</keyword>
<proteinExistence type="predicted"/>
<dbReference type="Proteomes" id="UP001301728">
    <property type="component" value="Unassembled WGS sequence"/>
</dbReference>
<accession>A0ABU5TZV8</accession>
<sequence>EKNALFSVLGALRFYMAKAFLARTPYLKFSRLIASIRCWVFQHLIETIGKLVFLELREPDK</sequence>
<name>A0ABU5TZV8_9CYAN</name>
<comment type="caution">
    <text evidence="1">The sequence shown here is derived from an EMBL/GenBank/DDBJ whole genome shotgun (WGS) entry which is preliminary data.</text>
</comment>
<reference evidence="1 2" key="1">
    <citation type="submission" date="2023-12" db="EMBL/GenBank/DDBJ databases">
        <title>Baltic Sea Cyanobacteria.</title>
        <authorList>
            <person name="Delbaje E."/>
            <person name="Fewer D.P."/>
            <person name="Shishido T.K."/>
        </authorList>
    </citation>
    <scope>NUCLEOTIDE SEQUENCE [LARGE SCALE GENOMIC DNA]</scope>
    <source>
        <strain evidence="1 2">CCNP 1315</strain>
    </source>
</reference>
<organism evidence="1 2">
    <name type="scientific">Limnoraphis robusta CCNP1315</name>
    <dbReference type="NCBI Taxonomy" id="3110306"/>
    <lineage>
        <taxon>Bacteria</taxon>
        <taxon>Bacillati</taxon>
        <taxon>Cyanobacteriota</taxon>
        <taxon>Cyanophyceae</taxon>
        <taxon>Oscillatoriophycideae</taxon>
        <taxon>Oscillatoriales</taxon>
        <taxon>Sirenicapillariaceae</taxon>
        <taxon>Limnoraphis</taxon>
    </lineage>
</organism>